<sequence length="320" mass="33984">MSDELILGIDGGGSKVLVTLADNEGRILRTGLGGGVNPMDNPDWRQELEQHIEPFRNEPGLAAVGAALPAYGEVAHLSSLQRRCIDEAFPDIRRTVLNDVDAAHLGAFAGRPGILVLSGTGSMSWARNGAGASARVGGWGDVIGDEGSSYWIGREALHLISQSLDGRAKPTALAKVVYEHLELDMSDPINALGGWISGLARPRAGIAALSVLVDQVASKGDEAAIDLIERAAEELAKHHWAISGHCETGTDWTYAGGTFSSRLLLEAVERRIGRRAVSPVLPPVGGALLAAAQLLDWQLDERWFGQIAVATETVIARSRQ</sequence>
<evidence type="ECO:0000313" key="2">
    <source>
        <dbReference type="EMBL" id="MBE1507370.1"/>
    </source>
</evidence>
<comment type="caution">
    <text evidence="2">The sequence shown here is derived from an EMBL/GenBank/DDBJ whole genome shotgun (WGS) entry which is preliminary data.</text>
</comment>
<dbReference type="PANTHER" id="PTHR43190:SF3">
    <property type="entry name" value="N-ACETYL-D-GLUCOSAMINE KINASE"/>
    <property type="match status" value="1"/>
</dbReference>
<reference evidence="2 3" key="1">
    <citation type="submission" date="2020-10" db="EMBL/GenBank/DDBJ databases">
        <title>Sequencing the genomes of 1000 actinobacteria strains.</title>
        <authorList>
            <person name="Klenk H.-P."/>
        </authorList>
    </citation>
    <scope>NUCLEOTIDE SEQUENCE [LARGE SCALE GENOMIC DNA]</scope>
    <source>
        <strain evidence="2 3">DSM 7307</strain>
    </source>
</reference>
<proteinExistence type="predicted"/>
<protein>
    <submittedName>
        <fullName evidence="2">N-acetylglucosamine kinase-like BadF-type ATPase</fullName>
    </submittedName>
</protein>
<dbReference type="PANTHER" id="PTHR43190">
    <property type="entry name" value="N-ACETYL-D-GLUCOSAMINE KINASE"/>
    <property type="match status" value="1"/>
</dbReference>
<dbReference type="Pfam" id="PF01869">
    <property type="entry name" value="BcrAD_BadFG"/>
    <property type="match status" value="1"/>
</dbReference>
<organism evidence="2 3">
    <name type="scientific">Rhizobium viscosum</name>
    <name type="common">Arthrobacter viscosus</name>
    <dbReference type="NCBI Taxonomy" id="1673"/>
    <lineage>
        <taxon>Bacteria</taxon>
        <taxon>Pseudomonadati</taxon>
        <taxon>Pseudomonadota</taxon>
        <taxon>Alphaproteobacteria</taxon>
        <taxon>Hyphomicrobiales</taxon>
        <taxon>Rhizobiaceae</taxon>
        <taxon>Rhizobium/Agrobacterium group</taxon>
        <taxon>Rhizobium</taxon>
    </lineage>
</organism>
<dbReference type="Gene3D" id="3.30.420.40">
    <property type="match status" value="2"/>
</dbReference>
<dbReference type="InterPro" id="IPR002731">
    <property type="entry name" value="ATPase_BadF"/>
</dbReference>
<feature type="domain" description="ATPase BadF/BadG/BcrA/BcrD type" evidence="1">
    <location>
        <begin position="7"/>
        <end position="290"/>
    </location>
</feature>
<dbReference type="InterPro" id="IPR043129">
    <property type="entry name" value="ATPase_NBD"/>
</dbReference>
<dbReference type="SUPFAM" id="SSF53067">
    <property type="entry name" value="Actin-like ATPase domain"/>
    <property type="match status" value="2"/>
</dbReference>
<dbReference type="Proteomes" id="UP000620262">
    <property type="component" value="Unassembled WGS sequence"/>
</dbReference>
<evidence type="ECO:0000259" key="1">
    <source>
        <dbReference type="Pfam" id="PF01869"/>
    </source>
</evidence>
<dbReference type="RefSeq" id="WP_192731113.1">
    <property type="nucleotide sequence ID" value="NZ_BAAAVL010000012.1"/>
</dbReference>
<accession>A0ABR9IW88</accession>
<gene>
    <name evidence="2" type="ORF">H4W29_004615</name>
</gene>
<dbReference type="EMBL" id="JADBEC010000002">
    <property type="protein sequence ID" value="MBE1507370.1"/>
    <property type="molecule type" value="Genomic_DNA"/>
</dbReference>
<name>A0ABR9IW88_RHIVS</name>
<evidence type="ECO:0000313" key="3">
    <source>
        <dbReference type="Proteomes" id="UP000620262"/>
    </source>
</evidence>
<keyword evidence="3" id="KW-1185">Reference proteome</keyword>
<dbReference type="CDD" id="cd24007">
    <property type="entry name" value="ASKHA_NBD_eukNAGK-like"/>
    <property type="match status" value="1"/>
</dbReference>
<dbReference type="InterPro" id="IPR052519">
    <property type="entry name" value="Euk-type_GlcNAc_Kinase"/>
</dbReference>